<dbReference type="InterPro" id="IPR013766">
    <property type="entry name" value="Thioredoxin_domain"/>
</dbReference>
<dbReference type="PATRIC" id="fig|1414851.3.peg.1735"/>
<reference evidence="11 12" key="1">
    <citation type="submission" date="2013-11" db="EMBL/GenBank/DDBJ databases">
        <title>Genomic analysis of Pelistega sp. HM-7.</title>
        <authorList>
            <person name="Kumbhare S.V."/>
            <person name="Shetty S.A."/>
            <person name="Sharma O."/>
            <person name="Dhotre D.P."/>
        </authorList>
    </citation>
    <scope>NUCLEOTIDE SEQUENCE [LARGE SCALE GENOMIC DNA]</scope>
    <source>
        <strain evidence="11 12">HM-7</strain>
    </source>
</reference>
<dbReference type="OrthoDB" id="9784896at2"/>
<dbReference type="InterPro" id="IPR023205">
    <property type="entry name" value="DsbA/DsbL"/>
</dbReference>
<evidence type="ECO:0000256" key="2">
    <source>
        <dbReference type="ARBA" id="ARBA00005791"/>
    </source>
</evidence>
<evidence type="ECO:0000256" key="6">
    <source>
        <dbReference type="ARBA" id="ARBA00023284"/>
    </source>
</evidence>
<dbReference type="PANTHER" id="PTHR35891:SF3">
    <property type="entry name" value="THIOL:DISULFIDE INTERCHANGE PROTEIN DSBL"/>
    <property type="match status" value="1"/>
</dbReference>
<evidence type="ECO:0000313" key="11">
    <source>
        <dbReference type="EMBL" id="ETD70037.1"/>
    </source>
</evidence>
<dbReference type="SUPFAM" id="SSF52833">
    <property type="entry name" value="Thioredoxin-like"/>
    <property type="match status" value="1"/>
</dbReference>
<evidence type="ECO:0000256" key="9">
    <source>
        <dbReference type="SAM" id="SignalP"/>
    </source>
</evidence>
<dbReference type="PIRSF" id="PIRSF001488">
    <property type="entry name" value="Tdi_protein"/>
    <property type="match status" value="1"/>
</dbReference>
<keyword evidence="12" id="KW-1185">Reference proteome</keyword>
<dbReference type="InterPro" id="IPR050824">
    <property type="entry name" value="Thiol_disulfide_DsbA"/>
</dbReference>
<dbReference type="GO" id="GO:0016491">
    <property type="term" value="F:oxidoreductase activity"/>
    <property type="evidence" value="ECO:0007669"/>
    <property type="project" value="InterPro"/>
</dbReference>
<protein>
    <recommendedName>
        <fullName evidence="7">Thiol:disulfide interchange protein</fullName>
    </recommendedName>
</protein>
<dbReference type="RefSeq" id="WP_023951656.1">
    <property type="nucleotide sequence ID" value="NZ_AYSV01000091.1"/>
</dbReference>
<feature type="disulfide bond" description="Redox-active" evidence="8">
    <location>
        <begin position="56"/>
        <end position="59"/>
    </location>
</feature>
<dbReference type="GO" id="GO:0042597">
    <property type="term" value="C:periplasmic space"/>
    <property type="evidence" value="ECO:0007669"/>
    <property type="project" value="UniProtKB-SubCell"/>
</dbReference>
<dbReference type="PROSITE" id="PS51352">
    <property type="entry name" value="THIOREDOXIN_2"/>
    <property type="match status" value="1"/>
</dbReference>
<dbReference type="CDD" id="cd03019">
    <property type="entry name" value="DsbA_DsbA"/>
    <property type="match status" value="1"/>
</dbReference>
<keyword evidence="4 7" id="KW-0574">Periplasm</keyword>
<keyword evidence="3 9" id="KW-0732">Signal</keyword>
<evidence type="ECO:0000259" key="10">
    <source>
        <dbReference type="PROSITE" id="PS51352"/>
    </source>
</evidence>
<name>V8G301_9BURK</name>
<feature type="signal peptide" evidence="9">
    <location>
        <begin position="1"/>
        <end position="27"/>
    </location>
</feature>
<keyword evidence="6" id="KW-0676">Redox-active center</keyword>
<evidence type="ECO:0000256" key="3">
    <source>
        <dbReference type="ARBA" id="ARBA00022729"/>
    </source>
</evidence>
<sequence length="206" mass="23025">MLTLKTLKTLIPALGFVALSTFSTAQAQEKYITFNPAFASQTPAKTEVLEFFSYACSHCAAMEPMVENLSKELPASAELLPVPVAFNASMEPMQRLFYTLMALDRKDLHPKVFEAIHKDKKRLFTRDVIVDWAVSQGIDKKTFEETYDSFGVNTKVRRATEMTDQYKVDATPSFAVAGKYLTSPGMTGDYESAIVLVKQLVEKEAK</sequence>
<evidence type="ECO:0000256" key="7">
    <source>
        <dbReference type="PIRNR" id="PIRNR001488"/>
    </source>
</evidence>
<dbReference type="InterPro" id="IPR036249">
    <property type="entry name" value="Thioredoxin-like_sf"/>
</dbReference>
<proteinExistence type="inferred from homology"/>
<dbReference type="Gene3D" id="3.40.30.10">
    <property type="entry name" value="Glutaredoxin"/>
    <property type="match status" value="1"/>
</dbReference>
<dbReference type="EMBL" id="AYSV01000091">
    <property type="protein sequence ID" value="ETD70037.1"/>
    <property type="molecule type" value="Genomic_DNA"/>
</dbReference>
<feature type="chain" id="PRO_5004769214" description="Thiol:disulfide interchange protein" evidence="9">
    <location>
        <begin position="28"/>
        <end position="206"/>
    </location>
</feature>
<evidence type="ECO:0000313" key="12">
    <source>
        <dbReference type="Proteomes" id="UP000018766"/>
    </source>
</evidence>
<comment type="subcellular location">
    <subcellularLocation>
        <location evidence="1 7">Periplasm</location>
    </subcellularLocation>
</comment>
<dbReference type="Pfam" id="PF01323">
    <property type="entry name" value="DSBA"/>
    <property type="match status" value="1"/>
</dbReference>
<keyword evidence="5 7" id="KW-1015">Disulfide bond</keyword>
<feature type="domain" description="Thioredoxin" evidence="10">
    <location>
        <begin position="7"/>
        <end position="152"/>
    </location>
</feature>
<evidence type="ECO:0000256" key="5">
    <source>
        <dbReference type="ARBA" id="ARBA00023157"/>
    </source>
</evidence>
<organism evidence="11 12">
    <name type="scientific">Pelistega indica</name>
    <dbReference type="NCBI Taxonomy" id="1414851"/>
    <lineage>
        <taxon>Bacteria</taxon>
        <taxon>Pseudomonadati</taxon>
        <taxon>Pseudomonadota</taxon>
        <taxon>Betaproteobacteria</taxon>
        <taxon>Burkholderiales</taxon>
        <taxon>Alcaligenaceae</taxon>
        <taxon>Pelistega</taxon>
    </lineage>
</organism>
<comment type="caution">
    <text evidence="11">The sequence shown here is derived from an EMBL/GenBank/DDBJ whole genome shotgun (WGS) entry which is preliminary data.</text>
</comment>
<accession>V8G301</accession>
<gene>
    <name evidence="11" type="ORF">V757_08405</name>
</gene>
<dbReference type="PANTHER" id="PTHR35891">
    <property type="entry name" value="THIOL:DISULFIDE INTERCHANGE PROTEIN DSBA"/>
    <property type="match status" value="1"/>
</dbReference>
<dbReference type="InterPro" id="IPR001853">
    <property type="entry name" value="DSBA-like_thioredoxin_dom"/>
</dbReference>
<dbReference type="Proteomes" id="UP000018766">
    <property type="component" value="Unassembled WGS sequence"/>
</dbReference>
<dbReference type="AlphaFoldDB" id="V8G301"/>
<comment type="similarity">
    <text evidence="2">Belongs to the thioredoxin family. DsbA subfamily.</text>
</comment>
<evidence type="ECO:0000256" key="8">
    <source>
        <dbReference type="PIRSR" id="PIRSR001488-1"/>
    </source>
</evidence>
<evidence type="ECO:0000256" key="4">
    <source>
        <dbReference type="ARBA" id="ARBA00022764"/>
    </source>
</evidence>
<evidence type="ECO:0000256" key="1">
    <source>
        <dbReference type="ARBA" id="ARBA00004418"/>
    </source>
</evidence>